<comment type="subcellular location">
    <subcellularLocation>
        <location evidence="1">Cell membrane</location>
        <topology evidence="1">Multi-pass membrane protein</topology>
    </subcellularLocation>
</comment>
<dbReference type="InterPro" id="IPR038770">
    <property type="entry name" value="Na+/solute_symporter_sf"/>
</dbReference>
<evidence type="ECO:0000256" key="6">
    <source>
        <dbReference type="ARBA" id="ARBA00022989"/>
    </source>
</evidence>
<dbReference type="Gene3D" id="1.20.1530.20">
    <property type="match status" value="1"/>
</dbReference>
<evidence type="ECO:0000313" key="10">
    <source>
        <dbReference type="Proteomes" id="UP000244978"/>
    </source>
</evidence>
<dbReference type="RefSeq" id="WP_108997614.1">
    <property type="nucleotide sequence ID" value="NZ_QEEX01000001.1"/>
</dbReference>
<feature type="transmembrane region" description="Helical" evidence="8">
    <location>
        <begin position="34"/>
        <end position="52"/>
    </location>
</feature>
<name>A0A2U1T1F3_9MICO</name>
<gene>
    <name evidence="9" type="ORF">DF220_07625</name>
</gene>
<dbReference type="PANTHER" id="PTHR36838:SF3">
    <property type="entry name" value="TRANSPORTER AUXIN EFFLUX CARRIER EC FAMILY"/>
    <property type="match status" value="1"/>
</dbReference>
<proteinExistence type="inferred from homology"/>
<dbReference type="InterPro" id="IPR004776">
    <property type="entry name" value="Mem_transp_PIN-like"/>
</dbReference>
<dbReference type="Pfam" id="PF03547">
    <property type="entry name" value="Mem_trans"/>
    <property type="match status" value="2"/>
</dbReference>
<keyword evidence="10" id="KW-1185">Reference proteome</keyword>
<feature type="transmembrane region" description="Helical" evidence="8">
    <location>
        <begin position="192"/>
        <end position="212"/>
    </location>
</feature>
<feature type="transmembrane region" description="Helical" evidence="8">
    <location>
        <begin position="64"/>
        <end position="87"/>
    </location>
</feature>
<protein>
    <recommendedName>
        <fullName evidence="11">AEC family transporter</fullName>
    </recommendedName>
</protein>
<dbReference type="AlphaFoldDB" id="A0A2U1T1F3"/>
<feature type="transmembrane region" description="Helical" evidence="8">
    <location>
        <begin position="164"/>
        <end position="186"/>
    </location>
</feature>
<dbReference type="PANTHER" id="PTHR36838">
    <property type="entry name" value="AUXIN EFFLUX CARRIER FAMILY PROTEIN"/>
    <property type="match status" value="1"/>
</dbReference>
<keyword evidence="3" id="KW-0813">Transport</keyword>
<feature type="transmembrane region" description="Helical" evidence="8">
    <location>
        <begin position="285"/>
        <end position="305"/>
    </location>
</feature>
<feature type="transmembrane region" description="Helical" evidence="8">
    <location>
        <begin position="6"/>
        <end position="22"/>
    </location>
</feature>
<dbReference type="EMBL" id="QEEX01000001">
    <property type="protein sequence ID" value="PWB97709.1"/>
    <property type="molecule type" value="Genomic_DNA"/>
</dbReference>
<keyword evidence="4" id="KW-1003">Cell membrane</keyword>
<comment type="caution">
    <text evidence="9">The sequence shown here is derived from an EMBL/GenBank/DDBJ whole genome shotgun (WGS) entry which is preliminary data.</text>
</comment>
<evidence type="ECO:0000256" key="5">
    <source>
        <dbReference type="ARBA" id="ARBA00022692"/>
    </source>
</evidence>
<dbReference type="GO" id="GO:0005886">
    <property type="term" value="C:plasma membrane"/>
    <property type="evidence" value="ECO:0007669"/>
    <property type="project" value="UniProtKB-SubCell"/>
</dbReference>
<evidence type="ECO:0000256" key="1">
    <source>
        <dbReference type="ARBA" id="ARBA00004651"/>
    </source>
</evidence>
<evidence type="ECO:0008006" key="11">
    <source>
        <dbReference type="Google" id="ProtNLM"/>
    </source>
</evidence>
<evidence type="ECO:0000256" key="2">
    <source>
        <dbReference type="ARBA" id="ARBA00010145"/>
    </source>
</evidence>
<sequence length="306" mass="31921">MTGVLIGFAIIAAIIATGYVVGRVDLLGPHAQPVIAKLVFFVLSPSLLFTILADAKVSDLFSPILAVSLLSALAAFAVFGFVALVVWRRRLPEAVIGSLASGYVNANNIGIPVSLYVLGDASYSAPVILLQLLIVAPVALGILDVTSGGGASFGRVITQPLRNPIIIGSTLGVIVSVTGITIPDAVMEPFRIIGAAAVPLMLISYGMSLHGARILKPGTGRKDVVLASALKLLLMPAMAWLLGHFVFHLEGHELFVAVALASLPTAQNVFNFAQRYGRGSIVARDTILITTVASMPVLLAASVLLR</sequence>
<evidence type="ECO:0000256" key="4">
    <source>
        <dbReference type="ARBA" id="ARBA00022475"/>
    </source>
</evidence>
<reference evidence="10" key="1">
    <citation type="submission" date="2018-04" db="EMBL/GenBank/DDBJ databases">
        <authorList>
            <person name="Liu S."/>
            <person name="Wang Z."/>
            <person name="Li J."/>
        </authorList>
    </citation>
    <scope>NUCLEOTIDE SEQUENCE [LARGE SCALE GENOMIC DNA]</scope>
    <source>
        <strain evidence="10">S1194</strain>
    </source>
</reference>
<evidence type="ECO:0000256" key="3">
    <source>
        <dbReference type="ARBA" id="ARBA00022448"/>
    </source>
</evidence>
<keyword evidence="7 8" id="KW-0472">Membrane</keyword>
<organism evidence="9 10">
    <name type="scientific">Homoserinimonas hongtaonis</name>
    <dbReference type="NCBI Taxonomy" id="2079791"/>
    <lineage>
        <taxon>Bacteria</taxon>
        <taxon>Bacillati</taxon>
        <taxon>Actinomycetota</taxon>
        <taxon>Actinomycetes</taxon>
        <taxon>Micrococcales</taxon>
        <taxon>Microbacteriaceae</taxon>
        <taxon>Homoserinimonas</taxon>
    </lineage>
</organism>
<keyword evidence="6 8" id="KW-1133">Transmembrane helix</keyword>
<feature type="transmembrane region" description="Helical" evidence="8">
    <location>
        <begin position="224"/>
        <end position="242"/>
    </location>
</feature>
<evidence type="ECO:0000256" key="7">
    <source>
        <dbReference type="ARBA" id="ARBA00023136"/>
    </source>
</evidence>
<keyword evidence="5 8" id="KW-0812">Transmembrane</keyword>
<dbReference type="GO" id="GO:0055085">
    <property type="term" value="P:transmembrane transport"/>
    <property type="evidence" value="ECO:0007669"/>
    <property type="project" value="InterPro"/>
</dbReference>
<dbReference type="Proteomes" id="UP000244978">
    <property type="component" value="Unassembled WGS sequence"/>
</dbReference>
<evidence type="ECO:0000313" key="9">
    <source>
        <dbReference type="EMBL" id="PWB97709.1"/>
    </source>
</evidence>
<comment type="similarity">
    <text evidence="2">Belongs to the auxin efflux carrier (TC 2.A.69) family.</text>
</comment>
<accession>A0A2U1T1F3</accession>
<feature type="transmembrane region" description="Helical" evidence="8">
    <location>
        <begin position="123"/>
        <end position="143"/>
    </location>
</feature>
<evidence type="ECO:0000256" key="8">
    <source>
        <dbReference type="SAM" id="Phobius"/>
    </source>
</evidence>
<feature type="transmembrane region" description="Helical" evidence="8">
    <location>
        <begin position="94"/>
        <end position="117"/>
    </location>
</feature>